<name>A0A835UFA5_VANPL</name>
<dbReference type="EMBL" id="JADCNM010000012">
    <property type="protein sequence ID" value="KAG0459173.1"/>
    <property type="molecule type" value="Genomic_DNA"/>
</dbReference>
<organism evidence="2 3">
    <name type="scientific">Vanilla planifolia</name>
    <name type="common">Vanilla</name>
    <dbReference type="NCBI Taxonomy" id="51239"/>
    <lineage>
        <taxon>Eukaryota</taxon>
        <taxon>Viridiplantae</taxon>
        <taxon>Streptophyta</taxon>
        <taxon>Embryophyta</taxon>
        <taxon>Tracheophyta</taxon>
        <taxon>Spermatophyta</taxon>
        <taxon>Magnoliopsida</taxon>
        <taxon>Liliopsida</taxon>
        <taxon>Asparagales</taxon>
        <taxon>Orchidaceae</taxon>
        <taxon>Vanilloideae</taxon>
        <taxon>Vanilleae</taxon>
        <taxon>Vanilla</taxon>
    </lineage>
</organism>
<accession>A0A835UFA5</accession>
<dbReference type="Gene3D" id="1.25.10.10">
    <property type="entry name" value="Leucine-rich Repeat Variant"/>
    <property type="match status" value="1"/>
</dbReference>
<dbReference type="InterPro" id="IPR056282">
    <property type="entry name" value="MROH2B-like_N_HEAT"/>
</dbReference>
<sequence>MATASGSLPAPEAIQVLVSSLADENPFVRAASLSALKEIAPLNPLLVLDCCCAVFRGPRRRLGSMAGTFTVMAFAARAMDKEDVDPAFMTKLAKIATAEIVTSKELNADWQRAAASLLVSIGSHAPDLMLNSFELSRIAWRRFSDFPP</sequence>
<evidence type="ECO:0000313" key="2">
    <source>
        <dbReference type="EMBL" id="KAG0459173.1"/>
    </source>
</evidence>
<dbReference type="OrthoDB" id="1884734at2759"/>
<dbReference type="InterPro" id="IPR011989">
    <property type="entry name" value="ARM-like"/>
</dbReference>
<dbReference type="AlphaFoldDB" id="A0A835UFA5"/>
<dbReference type="InterPro" id="IPR045206">
    <property type="entry name" value="Maestro_heat-like_prot"/>
</dbReference>
<dbReference type="SUPFAM" id="SSF48371">
    <property type="entry name" value="ARM repeat"/>
    <property type="match status" value="1"/>
</dbReference>
<comment type="caution">
    <text evidence="2">The sequence shown here is derived from an EMBL/GenBank/DDBJ whole genome shotgun (WGS) entry which is preliminary data.</text>
</comment>
<protein>
    <recommendedName>
        <fullName evidence="1">MROH2B-like N-terminal HEAT-repeats domain-containing protein</fullName>
    </recommendedName>
</protein>
<dbReference type="PANTHER" id="PTHR23120">
    <property type="entry name" value="MAESTRO-RELATED HEAT DOMAIN-CONTAINING"/>
    <property type="match status" value="1"/>
</dbReference>
<feature type="domain" description="MROH2B-like N-terminal HEAT-repeats" evidence="1">
    <location>
        <begin position="37"/>
        <end position="125"/>
    </location>
</feature>
<dbReference type="PANTHER" id="PTHR23120:SF0">
    <property type="entry name" value="MAESTRO HEAT-LIKE REPEAT FAMILY MEMBER 1"/>
    <property type="match status" value="1"/>
</dbReference>
<gene>
    <name evidence="2" type="ORF">HPP92_022301</name>
</gene>
<dbReference type="Pfam" id="PF23221">
    <property type="entry name" value="HEAT_MROH2B_1st"/>
    <property type="match status" value="1"/>
</dbReference>
<dbReference type="InterPro" id="IPR016024">
    <property type="entry name" value="ARM-type_fold"/>
</dbReference>
<proteinExistence type="predicted"/>
<reference evidence="2 3" key="1">
    <citation type="journal article" date="2020" name="Nat. Food">
        <title>A phased Vanilla planifolia genome enables genetic improvement of flavour and production.</title>
        <authorList>
            <person name="Hasing T."/>
            <person name="Tang H."/>
            <person name="Brym M."/>
            <person name="Khazi F."/>
            <person name="Huang T."/>
            <person name="Chambers A.H."/>
        </authorList>
    </citation>
    <scope>NUCLEOTIDE SEQUENCE [LARGE SCALE GENOMIC DNA]</scope>
    <source>
        <tissue evidence="2">Leaf</tissue>
    </source>
</reference>
<dbReference type="Proteomes" id="UP000639772">
    <property type="component" value="Chromosome 12"/>
</dbReference>
<dbReference type="GO" id="GO:0005737">
    <property type="term" value="C:cytoplasm"/>
    <property type="evidence" value="ECO:0007669"/>
    <property type="project" value="TreeGrafter"/>
</dbReference>
<evidence type="ECO:0000259" key="1">
    <source>
        <dbReference type="Pfam" id="PF23221"/>
    </source>
</evidence>
<evidence type="ECO:0000313" key="3">
    <source>
        <dbReference type="Proteomes" id="UP000639772"/>
    </source>
</evidence>